<dbReference type="InterPro" id="IPR020084">
    <property type="entry name" value="NUDIX_hydrolase_CS"/>
</dbReference>
<dbReference type="OrthoDB" id="954553at2"/>
<dbReference type="InterPro" id="IPR051325">
    <property type="entry name" value="Nudix_hydrolase_domain"/>
</dbReference>
<dbReference type="InterPro" id="IPR015797">
    <property type="entry name" value="NUDIX_hydrolase-like_dom_sf"/>
</dbReference>
<dbReference type="PROSITE" id="PS51462">
    <property type="entry name" value="NUDIX"/>
    <property type="match status" value="1"/>
</dbReference>
<keyword evidence="4" id="KW-1185">Reference proteome</keyword>
<dbReference type="PROSITE" id="PS00893">
    <property type="entry name" value="NUDIX_BOX"/>
    <property type="match status" value="1"/>
</dbReference>
<dbReference type="GO" id="GO:0004081">
    <property type="term" value="F:bis(5'-nucleosyl)-tetraphosphatase (asymmetrical) activity"/>
    <property type="evidence" value="ECO:0007669"/>
    <property type="project" value="TreeGrafter"/>
</dbReference>
<evidence type="ECO:0000313" key="4">
    <source>
        <dbReference type="Proteomes" id="UP000315677"/>
    </source>
</evidence>
<name>A0A543D1H4_9PSEU</name>
<evidence type="ECO:0000313" key="3">
    <source>
        <dbReference type="EMBL" id="TQM03196.1"/>
    </source>
</evidence>
<dbReference type="Proteomes" id="UP000315677">
    <property type="component" value="Unassembled WGS sequence"/>
</dbReference>
<evidence type="ECO:0000256" key="1">
    <source>
        <dbReference type="ARBA" id="ARBA00022801"/>
    </source>
</evidence>
<feature type="domain" description="Nudix hydrolase" evidence="2">
    <location>
        <begin position="1"/>
        <end position="154"/>
    </location>
</feature>
<dbReference type="InterPro" id="IPR000086">
    <property type="entry name" value="NUDIX_hydrolase_dom"/>
</dbReference>
<dbReference type="SUPFAM" id="SSF55811">
    <property type="entry name" value="Nudix"/>
    <property type="match status" value="1"/>
</dbReference>
<dbReference type="PANTHER" id="PTHR21340">
    <property type="entry name" value="DIADENOSINE 5,5-P1,P4-TETRAPHOSPHATE PYROPHOSPHOHYDROLASE MUTT"/>
    <property type="match status" value="1"/>
</dbReference>
<dbReference type="Pfam" id="PF00293">
    <property type="entry name" value="NUDIX"/>
    <property type="match status" value="1"/>
</dbReference>
<dbReference type="GO" id="GO:0006754">
    <property type="term" value="P:ATP biosynthetic process"/>
    <property type="evidence" value="ECO:0007669"/>
    <property type="project" value="TreeGrafter"/>
</dbReference>
<keyword evidence="1 3" id="KW-0378">Hydrolase</keyword>
<reference evidence="3 4" key="1">
    <citation type="submission" date="2019-06" db="EMBL/GenBank/DDBJ databases">
        <title>Sequencing the genomes of 1000 actinobacteria strains.</title>
        <authorList>
            <person name="Klenk H.-P."/>
        </authorList>
    </citation>
    <scope>NUCLEOTIDE SEQUENCE [LARGE SCALE GENOMIC DNA]</scope>
    <source>
        <strain evidence="3 4">DSM 45301</strain>
    </source>
</reference>
<dbReference type="PANTHER" id="PTHR21340:SF7">
    <property type="entry name" value="NUDIX HYDROLASE DOMAIN-CONTAINING PROTEIN"/>
    <property type="match status" value="1"/>
</dbReference>
<dbReference type="EMBL" id="VFPA01000006">
    <property type="protein sequence ID" value="TQM03196.1"/>
    <property type="molecule type" value="Genomic_DNA"/>
</dbReference>
<protein>
    <submittedName>
        <fullName evidence="3">Putative NUDIX family NTP pyrophosphohydrolase</fullName>
    </submittedName>
</protein>
<dbReference type="GO" id="GO:0006167">
    <property type="term" value="P:AMP biosynthetic process"/>
    <property type="evidence" value="ECO:0007669"/>
    <property type="project" value="TreeGrafter"/>
</dbReference>
<proteinExistence type="predicted"/>
<sequence length="158" mass="16866">MATRSAGVVLHRPGPGGGPDGIEVLLGHMGGPFWARKDDGAWSIPKGEHGPDEEPRAAAAREFAEELGAPLPEGPLVELGEVRLSGGKRITAFALAADFDADAIVPGVFTMEWPPRSGRQQEFPEIDRAAWFDLDTARRKITKGQLPLLDRLPAVLAG</sequence>
<dbReference type="AlphaFoldDB" id="A0A543D1H4"/>
<gene>
    <name evidence="3" type="ORF">FB558_7847</name>
</gene>
<comment type="caution">
    <text evidence="3">The sequence shown here is derived from an EMBL/GenBank/DDBJ whole genome shotgun (WGS) entry which is preliminary data.</text>
</comment>
<dbReference type="RefSeq" id="WP_142063162.1">
    <property type="nucleotide sequence ID" value="NZ_VFPA01000006.1"/>
</dbReference>
<dbReference type="Gene3D" id="3.90.79.10">
    <property type="entry name" value="Nucleoside Triphosphate Pyrophosphohydrolase"/>
    <property type="match status" value="1"/>
</dbReference>
<accession>A0A543D1H4</accession>
<evidence type="ECO:0000259" key="2">
    <source>
        <dbReference type="PROSITE" id="PS51462"/>
    </source>
</evidence>
<organism evidence="3 4">
    <name type="scientific">Pseudonocardia kunmingensis</name>
    <dbReference type="NCBI Taxonomy" id="630975"/>
    <lineage>
        <taxon>Bacteria</taxon>
        <taxon>Bacillati</taxon>
        <taxon>Actinomycetota</taxon>
        <taxon>Actinomycetes</taxon>
        <taxon>Pseudonocardiales</taxon>
        <taxon>Pseudonocardiaceae</taxon>
        <taxon>Pseudonocardia</taxon>
    </lineage>
</organism>